<name>K2RP34_MACPH</name>
<accession>K2RP34</accession>
<dbReference type="HOGENOM" id="CLU_040559_0_0_1"/>
<evidence type="ECO:0000256" key="2">
    <source>
        <dbReference type="SAM" id="MobiDB-lite"/>
    </source>
</evidence>
<evidence type="ECO:0000313" key="4">
    <source>
        <dbReference type="EMBL" id="EKG16493.1"/>
    </source>
</evidence>
<dbReference type="OrthoDB" id="5205900at2759"/>
<dbReference type="EMBL" id="AHHD01000267">
    <property type="protein sequence ID" value="EKG16493.1"/>
    <property type="molecule type" value="Genomic_DNA"/>
</dbReference>
<dbReference type="SUPFAM" id="SSF89372">
    <property type="entry name" value="Fucose-specific lectin"/>
    <property type="match status" value="1"/>
</dbReference>
<sequence length="432" mass="46370">MERPHHPENYSTLEVDRDKVQDLPVAKEDEADLPQAISNGAADAPEVVRKQDGEPSSTARQSRICGLRRRTFWTVLAIAIFVIIGAAVGGGVGGALSNRGSSSQPSGPPQILPASNIAAVNYTDTQNVTHYRVYFQATTTGIYQSDYDNSTSTWTVSPIELSGNRSAIVPLNGTSLSAHVNFHLFFIDSDNTIREITSNLADPAWTEGDFKQPLPVVNSSIVSSGKQCQQCSTNNTVIFQSQLNNENTLNAVNESANGASKLIASTVSPVLGSGMALTQLLPDVNVNYSSFALYANAGNLQEITYNATSQDWALQSAMETDGVVASLSGEAHLAAWCTVINGYRHITVLSTTSSGGVQLVSWSGMPGQTGWTQNNALDDFEDVVKNSAIAFNEDGRVYAFETATDGSTQLNEWVYRDSTTFDKTGTVNTTIF</sequence>
<evidence type="ECO:0000256" key="1">
    <source>
        <dbReference type="ARBA" id="ARBA00009042"/>
    </source>
</evidence>
<comment type="caution">
    <text evidence="4">The sequence shown here is derived from an EMBL/GenBank/DDBJ whole genome shotgun (WGS) entry which is preliminary data.</text>
</comment>
<evidence type="ECO:0000256" key="3">
    <source>
        <dbReference type="SAM" id="Phobius"/>
    </source>
</evidence>
<dbReference type="VEuPathDB" id="FungiDB:MPH_06269"/>
<keyword evidence="4" id="KW-0430">Lectin</keyword>
<feature type="region of interest" description="Disordered" evidence="2">
    <location>
        <begin position="1"/>
        <end position="61"/>
    </location>
</feature>
<dbReference type="GO" id="GO:0030246">
    <property type="term" value="F:carbohydrate binding"/>
    <property type="evidence" value="ECO:0007669"/>
    <property type="project" value="UniProtKB-KW"/>
</dbReference>
<dbReference type="InParanoid" id="K2RP34"/>
<dbReference type="Gene3D" id="2.120.10.70">
    <property type="entry name" value="Fucose-specific lectin"/>
    <property type="match status" value="1"/>
</dbReference>
<gene>
    <name evidence="4" type="ORF">MPH_06269</name>
</gene>
<reference evidence="4 5" key="1">
    <citation type="journal article" date="2012" name="BMC Genomics">
        <title>Tools to kill: Genome of one of the most destructive plant pathogenic fungi Macrophomina phaseolina.</title>
        <authorList>
            <person name="Islam M.S."/>
            <person name="Haque M.S."/>
            <person name="Islam M.M."/>
            <person name="Emdad E.M."/>
            <person name="Halim A."/>
            <person name="Hossen Q.M.M."/>
            <person name="Hossain M.Z."/>
            <person name="Ahmed B."/>
            <person name="Rahim S."/>
            <person name="Rahman M.S."/>
            <person name="Alam M.M."/>
            <person name="Hou S."/>
            <person name="Wan X."/>
            <person name="Saito J.A."/>
            <person name="Alam M."/>
        </authorList>
    </citation>
    <scope>NUCLEOTIDE SEQUENCE [LARGE SCALE GENOMIC DNA]</scope>
    <source>
        <strain evidence="4 5">MS6</strain>
    </source>
</reference>
<comment type="similarity">
    <text evidence="1">Belongs to the fungal fucose-specific lectin family.</text>
</comment>
<feature type="compositionally biased region" description="Basic and acidic residues" evidence="2">
    <location>
        <begin position="1"/>
        <end position="28"/>
    </location>
</feature>
<dbReference type="Proteomes" id="UP000007129">
    <property type="component" value="Unassembled WGS sequence"/>
</dbReference>
<dbReference type="InterPro" id="IPR012475">
    <property type="entry name" value="Fungal_lectin"/>
</dbReference>
<protein>
    <submittedName>
        <fullName evidence="4">Fungal fucose-specific lectin</fullName>
    </submittedName>
</protein>
<dbReference type="Pfam" id="PF07938">
    <property type="entry name" value="Fungal_lectin"/>
    <property type="match status" value="1"/>
</dbReference>
<organism evidence="4 5">
    <name type="scientific">Macrophomina phaseolina (strain MS6)</name>
    <name type="common">Charcoal rot fungus</name>
    <dbReference type="NCBI Taxonomy" id="1126212"/>
    <lineage>
        <taxon>Eukaryota</taxon>
        <taxon>Fungi</taxon>
        <taxon>Dikarya</taxon>
        <taxon>Ascomycota</taxon>
        <taxon>Pezizomycotina</taxon>
        <taxon>Dothideomycetes</taxon>
        <taxon>Dothideomycetes incertae sedis</taxon>
        <taxon>Botryosphaeriales</taxon>
        <taxon>Botryosphaeriaceae</taxon>
        <taxon>Macrophomina</taxon>
    </lineage>
</organism>
<feature type="transmembrane region" description="Helical" evidence="3">
    <location>
        <begin position="72"/>
        <end position="96"/>
    </location>
</feature>
<keyword evidence="3" id="KW-0472">Membrane</keyword>
<keyword evidence="3" id="KW-1133">Transmembrane helix</keyword>
<evidence type="ECO:0000313" key="5">
    <source>
        <dbReference type="Proteomes" id="UP000007129"/>
    </source>
</evidence>
<proteinExistence type="inferred from homology"/>
<keyword evidence="3" id="KW-0812">Transmembrane</keyword>
<dbReference type="eggNOG" id="ENOG502T13A">
    <property type="taxonomic scope" value="Eukaryota"/>
</dbReference>
<dbReference type="AlphaFoldDB" id="K2RP34"/>